<accession>A0A6N9TIF9</accession>
<dbReference type="AlphaFoldDB" id="A0A6N9TIF9"/>
<feature type="chain" id="PRO_5026936596" evidence="1">
    <location>
        <begin position="27"/>
        <end position="182"/>
    </location>
</feature>
<feature type="signal peptide" evidence="1">
    <location>
        <begin position="1"/>
        <end position="26"/>
    </location>
</feature>
<gene>
    <name evidence="2" type="ORF">GTQ48_15560</name>
</gene>
<protein>
    <submittedName>
        <fullName evidence="2">DUF3016 domain-containing protein</fullName>
    </submittedName>
</protein>
<evidence type="ECO:0000313" key="2">
    <source>
        <dbReference type="EMBL" id="NDW16931.1"/>
    </source>
</evidence>
<organism evidence="2 3">
    <name type="scientific">Alteromonas genovensis</name>
    <dbReference type="NCBI Taxonomy" id="471225"/>
    <lineage>
        <taxon>Bacteria</taxon>
        <taxon>Pseudomonadati</taxon>
        <taxon>Pseudomonadota</taxon>
        <taxon>Gammaproteobacteria</taxon>
        <taxon>Alteromonadales</taxon>
        <taxon>Alteromonadaceae</taxon>
        <taxon>Alteromonas/Salinimonas group</taxon>
        <taxon>Alteromonas</taxon>
    </lineage>
</organism>
<dbReference type="InterPro" id="IPR021557">
    <property type="entry name" value="DUF3016"/>
</dbReference>
<dbReference type="Pfam" id="PF11454">
    <property type="entry name" value="DUF3016"/>
    <property type="match status" value="1"/>
</dbReference>
<sequence>MNKLSIITASICTVLLSSAVVLPTHAGELKITWKEPKSFTDVRPSNESRARFRERTLEALEAHLVELAASLPKSQTLSMVVTNIDLAGQVWPSQFIGFGNNMGSDVRVIQRVDIPRMTFSYSLTDSSGEVLKSEDDFKLKDMGFMDTNIRNMRNENLFYEKAMLDDWFDDTFADTENLKNEG</sequence>
<dbReference type="RefSeq" id="WP_163107493.1">
    <property type="nucleotide sequence ID" value="NZ_JAAAWO010000014.1"/>
</dbReference>
<proteinExistence type="predicted"/>
<keyword evidence="3" id="KW-1185">Reference proteome</keyword>
<keyword evidence="1" id="KW-0732">Signal</keyword>
<dbReference type="EMBL" id="JAAAWO010000014">
    <property type="protein sequence ID" value="NDW16931.1"/>
    <property type="molecule type" value="Genomic_DNA"/>
</dbReference>
<name>A0A6N9TIF9_9ALTE</name>
<comment type="caution">
    <text evidence="2">The sequence shown here is derived from an EMBL/GenBank/DDBJ whole genome shotgun (WGS) entry which is preliminary data.</text>
</comment>
<dbReference type="Proteomes" id="UP000471381">
    <property type="component" value="Unassembled WGS sequence"/>
</dbReference>
<evidence type="ECO:0000313" key="3">
    <source>
        <dbReference type="Proteomes" id="UP000471381"/>
    </source>
</evidence>
<reference evidence="2 3" key="1">
    <citation type="submission" date="2020-01" db="EMBL/GenBank/DDBJ databases">
        <title>Genomes of bacteria type strains.</title>
        <authorList>
            <person name="Chen J."/>
            <person name="Zhu S."/>
            <person name="Yang J."/>
        </authorList>
    </citation>
    <scope>NUCLEOTIDE SEQUENCE [LARGE SCALE GENOMIC DNA]</scope>
    <source>
        <strain evidence="2 3">LMG 24078</strain>
    </source>
</reference>
<evidence type="ECO:0000256" key="1">
    <source>
        <dbReference type="SAM" id="SignalP"/>
    </source>
</evidence>